<feature type="compositionally biased region" description="Basic and acidic residues" evidence="1">
    <location>
        <begin position="70"/>
        <end position="82"/>
    </location>
</feature>
<evidence type="ECO:0000256" key="1">
    <source>
        <dbReference type="SAM" id="MobiDB-lite"/>
    </source>
</evidence>
<evidence type="ECO:0008006" key="5">
    <source>
        <dbReference type="Google" id="ProtNLM"/>
    </source>
</evidence>
<dbReference type="RefSeq" id="WP_049448005.1">
    <property type="nucleotide sequence ID" value="NZ_CP040435.1"/>
</dbReference>
<gene>
    <name evidence="3" type="ORF">QEK83_001307</name>
</gene>
<name>A0AAI9FYN6_STEMA</name>
<evidence type="ECO:0000313" key="4">
    <source>
        <dbReference type="Proteomes" id="UP001214521"/>
    </source>
</evidence>
<comment type="caution">
    <text evidence="3">The sequence shown here is derived from an EMBL/GenBank/DDBJ whole genome shotgun (WGS) entry which is preliminary data.</text>
</comment>
<dbReference type="EMBL" id="ABLOMU010000009">
    <property type="protein sequence ID" value="EKT4440672.1"/>
    <property type="molecule type" value="Genomic_DNA"/>
</dbReference>
<organism evidence="3 4">
    <name type="scientific">Stenotrophomonas maltophilia</name>
    <name type="common">Pseudomonas maltophilia</name>
    <name type="synonym">Xanthomonas maltophilia</name>
    <dbReference type="NCBI Taxonomy" id="40324"/>
    <lineage>
        <taxon>Bacteria</taxon>
        <taxon>Pseudomonadati</taxon>
        <taxon>Pseudomonadota</taxon>
        <taxon>Gammaproteobacteria</taxon>
        <taxon>Lysobacterales</taxon>
        <taxon>Lysobacteraceae</taxon>
        <taxon>Stenotrophomonas</taxon>
        <taxon>Stenotrophomonas maltophilia group</taxon>
    </lineage>
</organism>
<sequence>MADINRLCRTVWVLSALVALTACAPGSDPAKTVERDAGVDAVPARPIAGVAQPASPVEGGAAPEAVELRSTDDGGVDIRKADVAAGQGADAPAPPAEAKH</sequence>
<feature type="region of interest" description="Disordered" evidence="1">
    <location>
        <begin position="70"/>
        <end position="100"/>
    </location>
</feature>
<reference evidence="3" key="1">
    <citation type="submission" date="2022-07" db="EMBL/GenBank/DDBJ databases">
        <authorList>
            <consortium name="Clinical and Environmental Microbiology Branch: Whole genome sequencing antimicrobial resistance pathogens in the healthcare setting"/>
        </authorList>
    </citation>
    <scope>NUCLEOTIDE SEQUENCE</scope>
    <source>
        <strain evidence="3">Stenotrophomonas_maltophilia_2021CK-00905</strain>
    </source>
</reference>
<proteinExistence type="predicted"/>
<feature type="chain" id="PRO_5042557509" description="Lipoprotein" evidence="2">
    <location>
        <begin position="25"/>
        <end position="100"/>
    </location>
</feature>
<evidence type="ECO:0000256" key="2">
    <source>
        <dbReference type="SAM" id="SignalP"/>
    </source>
</evidence>
<feature type="signal peptide" evidence="2">
    <location>
        <begin position="1"/>
        <end position="24"/>
    </location>
</feature>
<dbReference type="AlphaFoldDB" id="A0AAI9FYN6"/>
<dbReference type="PROSITE" id="PS51257">
    <property type="entry name" value="PROKAR_LIPOPROTEIN"/>
    <property type="match status" value="1"/>
</dbReference>
<evidence type="ECO:0000313" key="3">
    <source>
        <dbReference type="EMBL" id="EKT4440672.1"/>
    </source>
</evidence>
<dbReference type="Proteomes" id="UP001214521">
    <property type="component" value="Unassembled WGS sequence"/>
</dbReference>
<keyword evidence="2" id="KW-0732">Signal</keyword>
<accession>A0AAI9FYN6</accession>
<protein>
    <recommendedName>
        <fullName evidence="5">Lipoprotein</fullName>
    </recommendedName>
</protein>